<reference evidence="5 6" key="1">
    <citation type="submission" date="2022-03" db="EMBL/GenBank/DDBJ databases">
        <authorList>
            <person name="Macdonald S."/>
            <person name="Ahmed S."/>
            <person name="Newling K."/>
        </authorList>
    </citation>
    <scope>NUCLEOTIDE SEQUENCE [LARGE SCALE GENOMIC DNA]</scope>
</reference>
<accession>A0ABC8LZL7</accession>
<dbReference type="AlphaFoldDB" id="A0ABC8LZL7"/>
<dbReference type="InterPro" id="IPR032675">
    <property type="entry name" value="LRR_dom_sf"/>
</dbReference>
<dbReference type="InterPro" id="IPR002182">
    <property type="entry name" value="NB-ARC"/>
</dbReference>
<dbReference type="PANTHER" id="PTHR11017">
    <property type="entry name" value="LEUCINE-RICH REPEAT-CONTAINING PROTEIN"/>
    <property type="match status" value="1"/>
</dbReference>
<dbReference type="InterPro" id="IPR027417">
    <property type="entry name" value="P-loop_NTPase"/>
</dbReference>
<dbReference type="InterPro" id="IPR058192">
    <property type="entry name" value="WHD_ROQ1-like"/>
</dbReference>
<dbReference type="Pfam" id="PF00931">
    <property type="entry name" value="NB-ARC"/>
    <property type="match status" value="1"/>
</dbReference>
<dbReference type="PRINTS" id="PR00364">
    <property type="entry name" value="DISEASERSIST"/>
</dbReference>
<evidence type="ECO:0000313" key="6">
    <source>
        <dbReference type="Proteomes" id="UP001642260"/>
    </source>
</evidence>
<gene>
    <name evidence="5" type="ORF">ERUC_LOCUS41364</name>
</gene>
<keyword evidence="1" id="KW-0433">Leucine-rich repeat</keyword>
<evidence type="ECO:0000256" key="1">
    <source>
        <dbReference type="ARBA" id="ARBA00022614"/>
    </source>
</evidence>
<evidence type="ECO:0000259" key="3">
    <source>
        <dbReference type="Pfam" id="PF00931"/>
    </source>
</evidence>
<dbReference type="Gene3D" id="1.10.8.430">
    <property type="entry name" value="Helical domain of apoptotic protease-activating factors"/>
    <property type="match status" value="1"/>
</dbReference>
<comment type="caution">
    <text evidence="5">The sequence shown here is derived from an EMBL/GenBank/DDBJ whole genome shotgun (WGS) entry which is preliminary data.</text>
</comment>
<evidence type="ECO:0000256" key="2">
    <source>
        <dbReference type="ARBA" id="ARBA00022737"/>
    </source>
</evidence>
<organism evidence="5 6">
    <name type="scientific">Eruca vesicaria subsp. sativa</name>
    <name type="common">Garden rocket</name>
    <name type="synonym">Eruca sativa</name>
    <dbReference type="NCBI Taxonomy" id="29727"/>
    <lineage>
        <taxon>Eukaryota</taxon>
        <taxon>Viridiplantae</taxon>
        <taxon>Streptophyta</taxon>
        <taxon>Embryophyta</taxon>
        <taxon>Tracheophyta</taxon>
        <taxon>Spermatophyta</taxon>
        <taxon>Magnoliopsida</taxon>
        <taxon>eudicotyledons</taxon>
        <taxon>Gunneridae</taxon>
        <taxon>Pentapetalae</taxon>
        <taxon>rosids</taxon>
        <taxon>malvids</taxon>
        <taxon>Brassicales</taxon>
        <taxon>Brassicaceae</taxon>
        <taxon>Brassiceae</taxon>
        <taxon>Eruca</taxon>
    </lineage>
</organism>
<dbReference type="Gene3D" id="3.80.10.10">
    <property type="entry name" value="Ribonuclease Inhibitor"/>
    <property type="match status" value="2"/>
</dbReference>
<evidence type="ECO:0000259" key="4">
    <source>
        <dbReference type="Pfam" id="PF23282"/>
    </source>
</evidence>
<dbReference type="InterPro" id="IPR011713">
    <property type="entry name" value="Leu-rich_rpt_3"/>
</dbReference>
<dbReference type="SUPFAM" id="SSF52058">
    <property type="entry name" value="L domain-like"/>
    <property type="match status" value="1"/>
</dbReference>
<evidence type="ECO:0008006" key="7">
    <source>
        <dbReference type="Google" id="ProtNLM"/>
    </source>
</evidence>
<proteinExistence type="predicted"/>
<dbReference type="EMBL" id="CAKOAT010819597">
    <property type="protein sequence ID" value="CAH8388881.1"/>
    <property type="molecule type" value="Genomic_DNA"/>
</dbReference>
<keyword evidence="2" id="KW-0677">Repeat</keyword>
<dbReference type="SUPFAM" id="SSF52540">
    <property type="entry name" value="P-loop containing nucleoside triphosphate hydrolases"/>
    <property type="match status" value="1"/>
</dbReference>
<evidence type="ECO:0000313" key="5">
    <source>
        <dbReference type="EMBL" id="CAH8388881.1"/>
    </source>
</evidence>
<feature type="domain" description="NB-ARC" evidence="3">
    <location>
        <begin position="97"/>
        <end position="264"/>
    </location>
</feature>
<protein>
    <recommendedName>
        <fullName evidence="7">NB-ARC domain-containing protein</fullName>
    </recommendedName>
</protein>
<dbReference type="Pfam" id="PF07725">
    <property type="entry name" value="LRR_3"/>
    <property type="match status" value="1"/>
</dbReference>
<name>A0ABC8LZL7_ERUVS</name>
<dbReference type="Gene3D" id="3.40.50.300">
    <property type="entry name" value="P-loop containing nucleotide triphosphate hydrolases"/>
    <property type="match status" value="1"/>
</dbReference>
<feature type="domain" description="Disease resistance protein Roq1-like winged-helix" evidence="4">
    <location>
        <begin position="338"/>
        <end position="400"/>
    </location>
</feature>
<dbReference type="Pfam" id="PF23282">
    <property type="entry name" value="WHD_ROQ1"/>
    <property type="match status" value="1"/>
</dbReference>
<dbReference type="PANTHER" id="PTHR11017:SF388">
    <property type="entry name" value="TIR DOMAIN-CONTAINING PROTEIN"/>
    <property type="match status" value="1"/>
</dbReference>
<dbReference type="InterPro" id="IPR042197">
    <property type="entry name" value="Apaf_helical"/>
</dbReference>
<dbReference type="InterPro" id="IPR044974">
    <property type="entry name" value="Disease_R_plants"/>
</dbReference>
<keyword evidence="6" id="KW-1185">Reference proteome</keyword>
<sequence length="980" mass="111800">MEESKVDVPEWLSGMTRNHVGFARADQIKIDKLQDDYEESPWTEKCKDAFESIANTQAEESRKCKDEATMVEEVVERVSDTLFSMLPLDLGDIDGMEAHMEQIEHDLDMSFKTNEVRMVGIWGMAGVGKTAIAKNIFEKHKHGFKGRYCFVANVKERGILDLQKQLLFEILRKKEIKSLNAGNAASYIKSRLANLKSLIVIDDVDDVKQLDALAKEASWFGAGSRIIITTRDKSLLNSSCAVYKIECLKDDKALQIFQRIAFKGEEPPDMGYKDLSKRISELAQGLPIALEDFGTYLAKKKKKEEWQHALKSFEEAPLEKTMTALKSSYAGLDELGRADFLHVACLFNGEPIRRVKKLLEQGEVGLRVLEEKSLIEVSADKRISMHRLLEQMGKKIVHDQNPCQQRILWNHKDIHLVLENKIGTHLIEGVLLDVSEMTDEVHINWDAYKPMYNLRFLKIYNSKQSGGLQPWSEGMILEKNLSLHKLRLLHWDAYPFTTLPTSISSDCLVELKLRYSKLKTLWSGTPKLLNLMKLDLTGSKDLTEVPDLKEAKSLEELILEGCSSLKRIPKSICELSSLQKLDVSNCDGLKELRIRILESKRIGSQDTSTCLRCIRSVRMFFSGIAAGKTPGCSLTDPSIRGNLKIRWEVLEGNAEHLSFVSESHVSHELELESPVHGFKSLDIMRFKWSSEKDDYSKCNSFSGFPWLQELNLINLNIQEIPNDIDQMQVLEKLDLSGNMFKRLPTKMSRLTKLKHLTLANCRSLEELPGLSQVESLTLSDCTNLRTLVKQDHGPYRLLELWLDNCKKIEYLPNELKHLTNLTYLDLSRHDFKTISSEMVGNLTSLVTLSLNHCNYLKELKMIPLSLKYLYAHGCKSLRPIVFLPKQYVHYLDKSPCPEWKDYSTFTRFPTGRRGKEVPVCACPPFQKTTTLSKDKPESKSLLWNFFMCISAVVFYSLLLLITDPAPAALLLGMYFLYLSS</sequence>
<dbReference type="Proteomes" id="UP001642260">
    <property type="component" value="Unassembled WGS sequence"/>
</dbReference>